<keyword evidence="1" id="KW-0732">Signal</keyword>
<evidence type="ECO:0000313" key="2">
    <source>
        <dbReference type="EMBL" id="WGL17227.1"/>
    </source>
</evidence>
<sequence length="369" mass="41377">MKSSVNLTKLAITLLSTLASLQTFAIDVASLEATRGSEKYGFGSNYQLARDNWVLEYETKNEELEQTQKYKNVLLKLSLASSKGFDELRREHENNEKEFLSNNPYLKAFNSEFSVKLLEKITIQKSLDENETVSTSDLTTYLDQKLGKAERDIEFVREEKEELEKEKHVQIAPLVANPSIATVGEDGKLTPQIQLSSWLPVPVNLKSKYRWFYGASVNLATGLESSEPNKAVNEFLQGGGDGSFGVSTAFRYISSDKFNVVIGASVSQAWLKSDVSENGEKIELDSEILQSSASIIFETEIGYFGIERSHNDYSGDIDNSFGQLLDQKYSTTYSFLTHFADDYYLQYKTTQGVGETISSISITKSLKLF</sequence>
<name>A0ABY8NGQ3_9GAMM</name>
<organism evidence="2 3">
    <name type="scientific">Microbulbifer bruguierae</name>
    <dbReference type="NCBI Taxonomy" id="3029061"/>
    <lineage>
        <taxon>Bacteria</taxon>
        <taxon>Pseudomonadati</taxon>
        <taxon>Pseudomonadota</taxon>
        <taxon>Gammaproteobacteria</taxon>
        <taxon>Cellvibrionales</taxon>
        <taxon>Microbulbiferaceae</taxon>
        <taxon>Microbulbifer</taxon>
    </lineage>
</organism>
<protein>
    <submittedName>
        <fullName evidence="2">Uncharacterized protein</fullName>
    </submittedName>
</protein>
<evidence type="ECO:0000313" key="3">
    <source>
        <dbReference type="Proteomes" id="UP001236500"/>
    </source>
</evidence>
<evidence type="ECO:0000256" key="1">
    <source>
        <dbReference type="SAM" id="SignalP"/>
    </source>
</evidence>
<proteinExistence type="predicted"/>
<dbReference type="Proteomes" id="UP001236500">
    <property type="component" value="Chromosome"/>
</dbReference>
<keyword evidence="3" id="KW-1185">Reference proteome</keyword>
<dbReference type="RefSeq" id="WP_280321065.1">
    <property type="nucleotide sequence ID" value="NZ_CP118605.1"/>
</dbReference>
<reference evidence="2 3" key="1">
    <citation type="submission" date="2023-02" db="EMBL/GenBank/DDBJ databases">
        <title>Description and genomic characterization of Microbulbifer bruguierae sp. nov., isolated from the sediment of mangrove plant Bruguiera sexangula.</title>
        <authorList>
            <person name="Long M."/>
        </authorList>
    </citation>
    <scope>NUCLEOTIDE SEQUENCE [LARGE SCALE GENOMIC DNA]</scope>
    <source>
        <strain evidence="2 3">H12</strain>
    </source>
</reference>
<accession>A0ABY8NGQ3</accession>
<feature type="chain" id="PRO_5045111917" evidence="1">
    <location>
        <begin position="26"/>
        <end position="369"/>
    </location>
</feature>
<feature type="signal peptide" evidence="1">
    <location>
        <begin position="1"/>
        <end position="25"/>
    </location>
</feature>
<dbReference type="EMBL" id="CP118605">
    <property type="protein sequence ID" value="WGL17227.1"/>
    <property type="molecule type" value="Genomic_DNA"/>
</dbReference>
<gene>
    <name evidence="2" type="ORF">PVT68_02750</name>
</gene>